<dbReference type="AlphaFoldDB" id="X1UXY5"/>
<feature type="non-terminal residue" evidence="1">
    <location>
        <position position="1"/>
    </location>
</feature>
<dbReference type="PANTHER" id="PTHR30050:SF4">
    <property type="entry name" value="ATP-BINDING PROTEIN RV3427C IN INSERTION SEQUENCE-RELATED"/>
    <property type="match status" value="1"/>
</dbReference>
<name>X1UXY5_9ZZZZ</name>
<dbReference type="GO" id="GO:0006260">
    <property type="term" value="P:DNA replication"/>
    <property type="evidence" value="ECO:0007669"/>
    <property type="project" value="TreeGrafter"/>
</dbReference>
<reference evidence="1" key="1">
    <citation type="journal article" date="2014" name="Front. Microbiol.">
        <title>High frequency of phylogenetically diverse reductive dehalogenase-homologous genes in deep subseafloor sedimentary metagenomes.</title>
        <authorList>
            <person name="Kawai M."/>
            <person name="Futagami T."/>
            <person name="Toyoda A."/>
            <person name="Takaki Y."/>
            <person name="Nishi S."/>
            <person name="Hori S."/>
            <person name="Arai W."/>
            <person name="Tsubouchi T."/>
            <person name="Morono Y."/>
            <person name="Uchiyama I."/>
            <person name="Ito T."/>
            <person name="Fujiyama A."/>
            <person name="Inagaki F."/>
            <person name="Takami H."/>
        </authorList>
    </citation>
    <scope>NUCLEOTIDE SEQUENCE</scope>
    <source>
        <strain evidence="1">Expedition CK06-06</strain>
    </source>
</reference>
<sequence length="252" mass="29367">ERSPVEKTQMSEKRIEDCQCESCGKSFQGEVMVYNQYRPPREFRPKECPECRAAREATEEKERQEELEIDRRQTRDKWRRSCGIPAELMTRNFDNFEVKRQKLPFEACKKYAHEVRLDRPRGYPSLLLYSGTPGVGKTHLMVAIANYIIDHWTGDPHESCPIRFASGPGLVRRIRSTYSLTGAQPYHEREEDVYREVTGCKLLMLDDVGKEKPSDFTRELYWYIIDERVKSGLPVVISSRLPLEGEDSLAQL</sequence>
<organism evidence="1">
    <name type="scientific">marine sediment metagenome</name>
    <dbReference type="NCBI Taxonomy" id="412755"/>
    <lineage>
        <taxon>unclassified sequences</taxon>
        <taxon>metagenomes</taxon>
        <taxon>ecological metagenomes</taxon>
    </lineage>
</organism>
<proteinExistence type="predicted"/>
<feature type="non-terminal residue" evidence="1">
    <location>
        <position position="252"/>
    </location>
</feature>
<dbReference type="SUPFAM" id="SSF52540">
    <property type="entry name" value="P-loop containing nucleoside triphosphate hydrolases"/>
    <property type="match status" value="1"/>
</dbReference>
<accession>X1UXY5</accession>
<dbReference type="GO" id="GO:0005524">
    <property type="term" value="F:ATP binding"/>
    <property type="evidence" value="ECO:0007669"/>
    <property type="project" value="InterPro"/>
</dbReference>
<evidence type="ECO:0000313" key="1">
    <source>
        <dbReference type="EMBL" id="GAJ04756.1"/>
    </source>
</evidence>
<protein>
    <submittedName>
        <fullName evidence="1">Uncharacterized protein</fullName>
    </submittedName>
</protein>
<gene>
    <name evidence="1" type="ORF">S12H4_46707</name>
</gene>
<dbReference type="PANTHER" id="PTHR30050">
    <property type="entry name" value="CHROMOSOMAL REPLICATION INITIATOR PROTEIN DNAA"/>
    <property type="match status" value="1"/>
</dbReference>
<dbReference type="InterPro" id="IPR027417">
    <property type="entry name" value="P-loop_NTPase"/>
</dbReference>
<comment type="caution">
    <text evidence="1">The sequence shown here is derived from an EMBL/GenBank/DDBJ whole genome shotgun (WGS) entry which is preliminary data.</text>
</comment>
<dbReference type="Gene3D" id="3.40.50.300">
    <property type="entry name" value="P-loop containing nucleotide triphosphate hydrolases"/>
    <property type="match status" value="1"/>
</dbReference>
<dbReference type="EMBL" id="BARW01029009">
    <property type="protein sequence ID" value="GAJ04756.1"/>
    <property type="molecule type" value="Genomic_DNA"/>
</dbReference>